<dbReference type="InterPro" id="IPR013519">
    <property type="entry name" value="Int_alpha_beta-p"/>
</dbReference>
<dbReference type="PROSITE" id="PS51257">
    <property type="entry name" value="PROKAR_LIPOPROTEIN"/>
    <property type="match status" value="1"/>
</dbReference>
<gene>
    <name evidence="5" type="ORF">SAMN04488033_10515</name>
</gene>
<dbReference type="EMBL" id="FOOH01000005">
    <property type="protein sequence ID" value="SFF69522.1"/>
    <property type="molecule type" value="Genomic_DNA"/>
</dbReference>
<keyword evidence="1" id="KW-0732">Signal</keyword>
<dbReference type="Pfam" id="PF07593">
    <property type="entry name" value="UnbV_ASPIC"/>
    <property type="match status" value="1"/>
</dbReference>
<dbReference type="PANTHER" id="PTHR16026:SF0">
    <property type="entry name" value="CARTILAGE ACIDIC PROTEIN 1"/>
    <property type="match status" value="1"/>
</dbReference>
<sequence length="1111" mass="124573">MKILYKSFFLIFFFLIISCKDSAPEEKELAKKESTENTKIFSNVSAAKSGINFSNNLTENDSLNYFTYSYIYMGGGVSTGDINNDGLPDLYFTGNQVPNKLYLNKGNMEFEDITESAGVAGDERWYTGVTMADVNADGFLDIYLSVGGKFQPKNNQLFINNGDGTFSEKAKEYGLDDPGNSVQATFFDYDKDGDLDVYIANYPPTRFDAPNFVYEYQMNSVTDLQTDHLMRNDGGKFTDVTNEAGVRSFGLTLSATVGDLNNDGWPDLYISNDFSSPDFMYINNGEGSFREVVKDATSHTSFYGMGVDIADYNNDGLLDIYQVDMSAKDNRRKKANMASMNPDLFWGTVEAGFHYQYMQNVLQTNTGVFNNNTPFFADQSRIAGAASTDWSWGPLFADFDNDGHKDLFVTNGTRREINNNDYFNELKNKSLTKEDRLEKSLNIPSEKIDNFIFENNGDLTFNIANEKWGIVYEGFSNGVVYVDLDNDGDLEIITNNIDDTASVFENQSSTKNNYVQIKLQGPEKNKFGIGSRAYVTANDTEQMQELTLSRGFQSSVAPQLHFGLAQADLIDEIRIEWPDGKVEIREDVEANQFLSFNYEDASAIETSNELKPETLFSTITDSTSFPNHKHIENEYDDFKDEVLLPHRTSTFGPSIAVGDLNGDGKEDFIVGGAATYEAGLYFWTENGFKKQTSAAFGKDKAYEDLDALIFDANGNGHNDIYVVSGGNEFDPDSEMLQDRLYINDGKGNFTRDLNALPKMHDSGSKVYKADFDKDGKEELLVLGRLVPGNYPKPANSYILKNNSKNGKVSFKDVTQSVAPFLQSLGMATSAEIVDFDNDGWQDIIIVGEWMPIKIFRNNKTAFTDVSEDMGISDDTAGWWWSIKKGDFDNDGDQDFIVGNLGENYKYTASEDETFDIYFKDFDGNNNSDIVLSYYNKGEKFPLRGRECSSQQIPGIKEKFPDYESFSTATLEDVYSEKELENSLHYQVKSFSSIYLENAEGKFKIHKLPNVAQISSINQILVKDYDKDGHLDALIAGNLFWSEVETTRNDAGYGMLLKGDGTGNFNPIVPSKSGFFVPGDVKDMATIEVENQEVIIAVKNNSPIQYIEMKDQ</sequence>
<dbReference type="RefSeq" id="WP_093303335.1">
    <property type="nucleotide sequence ID" value="NZ_FOOH01000005.1"/>
</dbReference>
<dbReference type="SUPFAM" id="SSF69318">
    <property type="entry name" value="Integrin alpha N-terminal domain"/>
    <property type="match status" value="3"/>
</dbReference>
<keyword evidence="2" id="KW-0677">Repeat</keyword>
<evidence type="ECO:0000256" key="3">
    <source>
        <dbReference type="ARBA" id="ARBA00023180"/>
    </source>
</evidence>
<accession>A0A1I2KR74</accession>
<name>A0A1I2KR74_9FLAO</name>
<dbReference type="SMART" id="SM00191">
    <property type="entry name" value="Int_alpha"/>
    <property type="match status" value="2"/>
</dbReference>
<dbReference type="InterPro" id="IPR027039">
    <property type="entry name" value="Crtac1"/>
</dbReference>
<keyword evidence="6" id="KW-1185">Reference proteome</keyword>
<feature type="domain" description="ASPIC/UnbV" evidence="4">
    <location>
        <begin position="528"/>
        <end position="594"/>
    </location>
</feature>
<dbReference type="Pfam" id="PF01839">
    <property type="entry name" value="FG-GAP"/>
    <property type="match status" value="1"/>
</dbReference>
<dbReference type="Proteomes" id="UP000199116">
    <property type="component" value="Unassembled WGS sequence"/>
</dbReference>
<dbReference type="AlphaFoldDB" id="A0A1I2KR74"/>
<reference evidence="6" key="1">
    <citation type="submission" date="2016-10" db="EMBL/GenBank/DDBJ databases">
        <authorList>
            <person name="Varghese N."/>
            <person name="Submissions S."/>
        </authorList>
    </citation>
    <scope>NUCLEOTIDE SEQUENCE [LARGE SCALE GENOMIC DNA]</scope>
    <source>
        <strain evidence="6">DSM 23515</strain>
    </source>
</reference>
<organism evidence="5 6">
    <name type="scientific">Salegentibacter agarivorans</name>
    <dbReference type="NCBI Taxonomy" id="345907"/>
    <lineage>
        <taxon>Bacteria</taxon>
        <taxon>Pseudomonadati</taxon>
        <taxon>Bacteroidota</taxon>
        <taxon>Flavobacteriia</taxon>
        <taxon>Flavobacteriales</taxon>
        <taxon>Flavobacteriaceae</taxon>
        <taxon>Salegentibacter</taxon>
    </lineage>
</organism>
<protein>
    <submittedName>
        <fullName evidence="5">FG-GAP repeat-containing protein</fullName>
    </submittedName>
</protein>
<evidence type="ECO:0000256" key="1">
    <source>
        <dbReference type="ARBA" id="ARBA00022729"/>
    </source>
</evidence>
<keyword evidence="3" id="KW-0325">Glycoprotein</keyword>
<proteinExistence type="predicted"/>
<dbReference type="Gene3D" id="2.130.10.130">
    <property type="entry name" value="Integrin alpha, N-terminal"/>
    <property type="match status" value="4"/>
</dbReference>
<dbReference type="Pfam" id="PF13517">
    <property type="entry name" value="FG-GAP_3"/>
    <property type="match status" value="5"/>
</dbReference>
<evidence type="ECO:0000256" key="2">
    <source>
        <dbReference type="ARBA" id="ARBA00022737"/>
    </source>
</evidence>
<dbReference type="InterPro" id="IPR011519">
    <property type="entry name" value="UnbV_ASPIC"/>
</dbReference>
<dbReference type="InterPro" id="IPR013517">
    <property type="entry name" value="FG-GAP"/>
</dbReference>
<evidence type="ECO:0000313" key="6">
    <source>
        <dbReference type="Proteomes" id="UP000199116"/>
    </source>
</evidence>
<dbReference type="InterPro" id="IPR028994">
    <property type="entry name" value="Integrin_alpha_N"/>
</dbReference>
<dbReference type="PANTHER" id="PTHR16026">
    <property type="entry name" value="CARTILAGE ACIDIC PROTEIN 1"/>
    <property type="match status" value="1"/>
</dbReference>
<evidence type="ECO:0000313" key="5">
    <source>
        <dbReference type="EMBL" id="SFF69522.1"/>
    </source>
</evidence>
<evidence type="ECO:0000259" key="4">
    <source>
        <dbReference type="Pfam" id="PF07593"/>
    </source>
</evidence>